<keyword evidence="3" id="KW-1185">Reference proteome</keyword>
<sequence length="86" mass="9485">MDHVLPLYDHPIVQRRGGPLSGAGRELEFVGREFCAVGDCLEAARLPDGRVALRSTLTPEAPHWLVTAGEWAQFLRTVKDGGFDRV</sequence>
<evidence type="ECO:0000259" key="1">
    <source>
        <dbReference type="Pfam" id="PF04149"/>
    </source>
</evidence>
<protein>
    <recommendedName>
        <fullName evidence="1">DUF397 domain-containing protein</fullName>
    </recommendedName>
</protein>
<reference evidence="3" key="1">
    <citation type="journal article" date="2019" name="Int. J. Syst. Evol. Microbiol.">
        <title>The Global Catalogue of Microorganisms (GCM) 10K type strain sequencing project: providing services to taxonomists for standard genome sequencing and annotation.</title>
        <authorList>
            <consortium name="The Broad Institute Genomics Platform"/>
            <consortium name="The Broad Institute Genome Sequencing Center for Infectious Disease"/>
            <person name="Wu L."/>
            <person name="Ma J."/>
        </authorList>
    </citation>
    <scope>NUCLEOTIDE SEQUENCE [LARGE SCALE GENOMIC DNA]</scope>
    <source>
        <strain evidence="3">JCM 18302</strain>
    </source>
</reference>
<gene>
    <name evidence="2" type="ORF">GCM10023320_45520</name>
</gene>
<organism evidence="2 3">
    <name type="scientific">Pseudonocardia adelaidensis</name>
    <dbReference type="NCBI Taxonomy" id="648754"/>
    <lineage>
        <taxon>Bacteria</taxon>
        <taxon>Bacillati</taxon>
        <taxon>Actinomycetota</taxon>
        <taxon>Actinomycetes</taxon>
        <taxon>Pseudonocardiales</taxon>
        <taxon>Pseudonocardiaceae</taxon>
        <taxon>Pseudonocardia</taxon>
    </lineage>
</organism>
<evidence type="ECO:0000313" key="3">
    <source>
        <dbReference type="Proteomes" id="UP001500804"/>
    </source>
</evidence>
<evidence type="ECO:0000313" key="2">
    <source>
        <dbReference type="EMBL" id="GAA5127715.1"/>
    </source>
</evidence>
<dbReference type="Pfam" id="PF04149">
    <property type="entry name" value="DUF397"/>
    <property type="match status" value="1"/>
</dbReference>
<dbReference type="InterPro" id="IPR007278">
    <property type="entry name" value="DUF397"/>
</dbReference>
<proteinExistence type="predicted"/>
<name>A0ABP9NNX6_9PSEU</name>
<accession>A0ABP9NNX6</accession>
<dbReference type="Proteomes" id="UP001500804">
    <property type="component" value="Unassembled WGS sequence"/>
</dbReference>
<dbReference type="EMBL" id="BAABJO010000017">
    <property type="protein sequence ID" value="GAA5127715.1"/>
    <property type="molecule type" value="Genomic_DNA"/>
</dbReference>
<comment type="caution">
    <text evidence="2">The sequence shown here is derived from an EMBL/GenBank/DDBJ whole genome shotgun (WGS) entry which is preliminary data.</text>
</comment>
<feature type="domain" description="DUF397" evidence="1">
    <location>
        <begin position="38"/>
        <end position="79"/>
    </location>
</feature>